<evidence type="ECO:0000313" key="2">
    <source>
        <dbReference type="Proteomes" id="UP000219356"/>
    </source>
</evidence>
<protein>
    <submittedName>
        <fullName evidence="1">Uncharacterized protein</fullName>
    </submittedName>
</protein>
<sequence length="58" mass="6707">MRYSTGTNQSIFILHTKQAENTKATASVTQKTHQITHQLVFLWIRLSPTARVCFEMIK</sequence>
<organism evidence="1 2">
    <name type="scientific">Terribacillus aidingensis</name>
    <dbReference type="NCBI Taxonomy" id="586416"/>
    <lineage>
        <taxon>Bacteria</taxon>
        <taxon>Bacillati</taxon>
        <taxon>Bacillota</taxon>
        <taxon>Bacilli</taxon>
        <taxon>Bacillales</taxon>
        <taxon>Bacillaceae</taxon>
        <taxon>Terribacillus</taxon>
    </lineage>
</organism>
<dbReference type="EMBL" id="OBEK01000001">
    <property type="protein sequence ID" value="SNZ03724.1"/>
    <property type="molecule type" value="Genomic_DNA"/>
</dbReference>
<accession>A0A285N2M9</accession>
<proteinExistence type="predicted"/>
<evidence type="ECO:0000313" key="1">
    <source>
        <dbReference type="EMBL" id="SNZ03724.1"/>
    </source>
</evidence>
<gene>
    <name evidence="1" type="ORF">SAMN05421503_0436</name>
</gene>
<reference evidence="2" key="1">
    <citation type="submission" date="2017-09" db="EMBL/GenBank/DDBJ databases">
        <authorList>
            <person name="Varghese N."/>
            <person name="Submissions S."/>
        </authorList>
    </citation>
    <scope>NUCLEOTIDE SEQUENCE [LARGE SCALE GENOMIC DNA]</scope>
    <source>
        <strain evidence="2">CGMCC 1.8913</strain>
    </source>
</reference>
<keyword evidence="2" id="KW-1185">Reference proteome</keyword>
<dbReference type="Proteomes" id="UP000219356">
    <property type="component" value="Unassembled WGS sequence"/>
</dbReference>
<dbReference type="AlphaFoldDB" id="A0A285N2M9"/>
<name>A0A285N2M9_9BACI</name>